<dbReference type="SUPFAM" id="SSF64307">
    <property type="entry name" value="SirA-like"/>
    <property type="match status" value="1"/>
</dbReference>
<dbReference type="CDD" id="cd03421">
    <property type="entry name" value="SirA_like_N"/>
    <property type="match status" value="1"/>
</dbReference>
<dbReference type="Proteomes" id="UP000199053">
    <property type="component" value="Unassembled WGS sequence"/>
</dbReference>
<gene>
    <name evidence="2" type="ORF">SAMN05660337_2493</name>
</gene>
<keyword evidence="3" id="KW-1185">Reference proteome</keyword>
<dbReference type="Gene3D" id="3.30.110.40">
    <property type="entry name" value="TusA-like domain"/>
    <property type="match status" value="1"/>
</dbReference>
<evidence type="ECO:0000259" key="1">
    <source>
        <dbReference type="Pfam" id="PF01206"/>
    </source>
</evidence>
<dbReference type="STRING" id="246191.SAMN05660337_2493"/>
<name>A0A1G9IAC7_9BACT</name>
<organism evidence="2 3">
    <name type="scientific">Maridesulfovibrio ferrireducens</name>
    <dbReference type="NCBI Taxonomy" id="246191"/>
    <lineage>
        <taxon>Bacteria</taxon>
        <taxon>Pseudomonadati</taxon>
        <taxon>Thermodesulfobacteriota</taxon>
        <taxon>Desulfovibrionia</taxon>
        <taxon>Desulfovibrionales</taxon>
        <taxon>Desulfovibrionaceae</taxon>
        <taxon>Maridesulfovibrio</taxon>
    </lineage>
</organism>
<accession>A0A1G9IAC7</accession>
<dbReference type="InterPro" id="IPR036868">
    <property type="entry name" value="TusA-like_sf"/>
</dbReference>
<dbReference type="EMBL" id="FNGA01000003">
    <property type="protein sequence ID" value="SDL21794.1"/>
    <property type="molecule type" value="Genomic_DNA"/>
</dbReference>
<dbReference type="NCBIfam" id="TIGR03527">
    <property type="entry name" value="selenium_YedF"/>
    <property type="match status" value="1"/>
</dbReference>
<dbReference type="InterPro" id="IPR001455">
    <property type="entry name" value="TusA-like"/>
</dbReference>
<dbReference type="OrthoDB" id="9801500at2"/>
<evidence type="ECO:0000313" key="2">
    <source>
        <dbReference type="EMBL" id="SDL21794.1"/>
    </source>
</evidence>
<sequence>MSVKIECQGLPCPQPVIKCKNAIEADNPEEIIILVDNEAAMENVSRFMTTRGYEVHTEKNDSLISITGKKSSENNIPTAATCETCVIMSDDELAQIGSKTLIFLNSDYLGHGDDELGAKLMFNFVATLSELGDSLWRIILVNGAVKLATAGHTCLETLQALETSGVSILVCGTCLDHFNLLDKRAVGETTNMLDVVTSLQLASKVIKA</sequence>
<evidence type="ECO:0000313" key="3">
    <source>
        <dbReference type="Proteomes" id="UP000199053"/>
    </source>
</evidence>
<dbReference type="InterPro" id="IPR027396">
    <property type="entry name" value="DsrEFH-like"/>
</dbReference>
<protein>
    <submittedName>
        <fullName evidence="2">Selenium metabolism protein YedF</fullName>
    </submittedName>
</protein>
<dbReference type="InterPro" id="IPR019870">
    <property type="entry name" value="Se_metab_YedF"/>
</dbReference>
<dbReference type="SUPFAM" id="SSF75169">
    <property type="entry name" value="DsrEFH-like"/>
    <property type="match status" value="1"/>
</dbReference>
<dbReference type="Pfam" id="PF01206">
    <property type="entry name" value="TusA"/>
    <property type="match status" value="1"/>
</dbReference>
<dbReference type="RefSeq" id="WP_092161558.1">
    <property type="nucleotide sequence ID" value="NZ_FNGA01000003.1"/>
</dbReference>
<feature type="domain" description="UPF0033" evidence="1">
    <location>
        <begin position="4"/>
        <end position="69"/>
    </location>
</feature>
<dbReference type="AlphaFoldDB" id="A0A1G9IAC7"/>
<reference evidence="3" key="1">
    <citation type="submission" date="2016-10" db="EMBL/GenBank/DDBJ databases">
        <authorList>
            <person name="Varghese N."/>
            <person name="Submissions S."/>
        </authorList>
    </citation>
    <scope>NUCLEOTIDE SEQUENCE [LARGE SCALE GENOMIC DNA]</scope>
    <source>
        <strain evidence="3">DSM 16995</strain>
    </source>
</reference>
<proteinExistence type="predicted"/>